<dbReference type="Proteomes" id="UP000310168">
    <property type="component" value="Unassembled WGS sequence"/>
</dbReference>
<name>A0ABY2TN99_9SPIR</name>
<reference evidence="1 2" key="1">
    <citation type="journal article" date="2019" name="Anaerobe">
        <title>Brachyspira catarrhinii sp. nov., an anaerobic intestinal spirochaete isolated from vervet monkeys may have been misidentified as Brachyspira aalborgi in previous studies.</title>
        <authorList>
            <person name="Phillips N.D."/>
            <person name="La T."/>
            <person name="Hampson D.J."/>
        </authorList>
    </citation>
    <scope>NUCLEOTIDE SEQUENCE [LARGE SCALE GENOMIC DNA]</scope>
    <source>
        <strain evidence="1 2">Z12</strain>
    </source>
</reference>
<proteinExistence type="predicted"/>
<gene>
    <name evidence="1" type="ORF">EZH24_10850</name>
</gene>
<sequence length="86" mass="10483">MNNELKIKNEKILKNQLIEALTERTGLDKDNYDLFENVKVEVNNHTIIITEQDLKNYFEIQSEYRRRMKNIRRKIRQKKNFEAIAE</sequence>
<dbReference type="RefSeq" id="WP_137999132.1">
    <property type="nucleotide sequence ID" value="NZ_SJDU01000394.1"/>
</dbReference>
<comment type="caution">
    <text evidence="1">The sequence shown here is derived from an EMBL/GenBank/DDBJ whole genome shotgun (WGS) entry which is preliminary data.</text>
</comment>
<evidence type="ECO:0000313" key="1">
    <source>
        <dbReference type="EMBL" id="TKZ29732.1"/>
    </source>
</evidence>
<organism evidence="1 2">
    <name type="scientific">Brachyspira catarrhinii</name>
    <dbReference type="NCBI Taxonomy" id="2528966"/>
    <lineage>
        <taxon>Bacteria</taxon>
        <taxon>Pseudomonadati</taxon>
        <taxon>Spirochaetota</taxon>
        <taxon>Spirochaetia</taxon>
        <taxon>Brachyspirales</taxon>
        <taxon>Brachyspiraceae</taxon>
        <taxon>Brachyspira</taxon>
    </lineage>
</organism>
<keyword evidence="2" id="KW-1185">Reference proteome</keyword>
<dbReference type="EMBL" id="SJDU01000394">
    <property type="protein sequence ID" value="TKZ29732.1"/>
    <property type="molecule type" value="Genomic_DNA"/>
</dbReference>
<protein>
    <submittedName>
        <fullName evidence="1">Uncharacterized protein</fullName>
    </submittedName>
</protein>
<accession>A0ABY2TN99</accession>
<evidence type="ECO:0000313" key="2">
    <source>
        <dbReference type="Proteomes" id="UP000310168"/>
    </source>
</evidence>